<keyword evidence="1" id="KW-0677">Repeat</keyword>
<dbReference type="OrthoDB" id="2423701at2759"/>
<dbReference type="PANTHER" id="PTHR45831:SF2">
    <property type="entry name" value="LD24721P"/>
    <property type="match status" value="1"/>
</dbReference>
<dbReference type="InterPro" id="IPR011990">
    <property type="entry name" value="TPR-like_helical_dom_sf"/>
</dbReference>
<dbReference type="Gene3D" id="1.25.40.10">
    <property type="entry name" value="Tetratricopeptide repeat domain"/>
    <property type="match status" value="1"/>
</dbReference>
<dbReference type="InterPro" id="IPR019734">
    <property type="entry name" value="TPR_rpt"/>
</dbReference>
<evidence type="ECO:0000256" key="2">
    <source>
        <dbReference type="ARBA" id="ARBA00022803"/>
    </source>
</evidence>
<feature type="repeat" description="TPR" evidence="3">
    <location>
        <begin position="6"/>
        <end position="39"/>
    </location>
</feature>
<dbReference type="AlphaFoldDB" id="A0A2P4Y9W8"/>
<feature type="non-terminal residue" evidence="4">
    <location>
        <position position="46"/>
    </location>
</feature>
<dbReference type="GO" id="GO:0016020">
    <property type="term" value="C:membrane"/>
    <property type="evidence" value="ECO:0007669"/>
    <property type="project" value="TreeGrafter"/>
</dbReference>
<evidence type="ECO:0000313" key="4">
    <source>
        <dbReference type="EMBL" id="POM74606.1"/>
    </source>
</evidence>
<keyword evidence="5" id="KW-1185">Reference proteome</keyword>
<proteinExistence type="predicted"/>
<sequence>MVNAAADAKKNEGNEAFKNQDYPTAIAKYTEAIEIDATNHVYFSNR</sequence>
<dbReference type="GO" id="GO:0006620">
    <property type="term" value="P:post-translational protein targeting to endoplasmic reticulum membrane"/>
    <property type="evidence" value="ECO:0007669"/>
    <property type="project" value="TreeGrafter"/>
</dbReference>
<comment type="caution">
    <text evidence="4">The sequence shown here is derived from an EMBL/GenBank/DDBJ whole genome shotgun (WGS) entry which is preliminary data.</text>
</comment>
<keyword evidence="2 3" id="KW-0802">TPR repeat</keyword>
<gene>
    <name evidence="4" type="ORF">PHPALM_8413</name>
</gene>
<dbReference type="InterPro" id="IPR047150">
    <property type="entry name" value="SGT"/>
</dbReference>
<reference evidence="4 5" key="1">
    <citation type="journal article" date="2017" name="Genome Biol. Evol.">
        <title>Phytophthora megakarya and P. palmivora, closely related causal agents of cacao black pod rot, underwent increases in genome sizes and gene numbers by different mechanisms.</title>
        <authorList>
            <person name="Ali S.S."/>
            <person name="Shao J."/>
            <person name="Lary D.J."/>
            <person name="Kronmiller B."/>
            <person name="Shen D."/>
            <person name="Strem M.D."/>
            <person name="Amoako-Attah I."/>
            <person name="Akrofi A.Y."/>
            <person name="Begoude B.A."/>
            <person name="Ten Hoopen G.M."/>
            <person name="Coulibaly K."/>
            <person name="Kebe B.I."/>
            <person name="Melnick R.L."/>
            <person name="Guiltinan M.J."/>
            <person name="Tyler B.M."/>
            <person name="Meinhardt L.W."/>
            <person name="Bailey B.A."/>
        </authorList>
    </citation>
    <scope>NUCLEOTIDE SEQUENCE [LARGE SCALE GENOMIC DNA]</scope>
    <source>
        <strain evidence="5">sbr112.9</strain>
    </source>
</reference>
<dbReference type="GO" id="GO:0072380">
    <property type="term" value="C:TRC complex"/>
    <property type="evidence" value="ECO:0007669"/>
    <property type="project" value="TreeGrafter"/>
</dbReference>
<dbReference type="PANTHER" id="PTHR45831">
    <property type="entry name" value="LD24721P"/>
    <property type="match status" value="1"/>
</dbReference>
<evidence type="ECO:0000313" key="5">
    <source>
        <dbReference type="Proteomes" id="UP000237271"/>
    </source>
</evidence>
<dbReference type="PROSITE" id="PS50005">
    <property type="entry name" value="TPR"/>
    <property type="match status" value="1"/>
</dbReference>
<evidence type="ECO:0000256" key="1">
    <source>
        <dbReference type="ARBA" id="ARBA00022737"/>
    </source>
</evidence>
<dbReference type="Proteomes" id="UP000237271">
    <property type="component" value="Unassembled WGS sequence"/>
</dbReference>
<organism evidence="4 5">
    <name type="scientific">Phytophthora palmivora</name>
    <dbReference type="NCBI Taxonomy" id="4796"/>
    <lineage>
        <taxon>Eukaryota</taxon>
        <taxon>Sar</taxon>
        <taxon>Stramenopiles</taxon>
        <taxon>Oomycota</taxon>
        <taxon>Peronosporomycetes</taxon>
        <taxon>Peronosporales</taxon>
        <taxon>Peronosporaceae</taxon>
        <taxon>Phytophthora</taxon>
    </lineage>
</organism>
<dbReference type="EMBL" id="NCKW01004742">
    <property type="protein sequence ID" value="POM74606.1"/>
    <property type="molecule type" value="Genomic_DNA"/>
</dbReference>
<dbReference type="GO" id="GO:0060090">
    <property type="term" value="F:molecular adaptor activity"/>
    <property type="evidence" value="ECO:0007669"/>
    <property type="project" value="TreeGrafter"/>
</dbReference>
<name>A0A2P4Y9W8_9STRA</name>
<dbReference type="SMART" id="SM00028">
    <property type="entry name" value="TPR"/>
    <property type="match status" value="1"/>
</dbReference>
<protein>
    <submittedName>
        <fullName evidence="4">Heat shock protein</fullName>
    </submittedName>
</protein>
<evidence type="ECO:0000256" key="3">
    <source>
        <dbReference type="PROSITE-ProRule" id="PRU00339"/>
    </source>
</evidence>
<keyword evidence="4" id="KW-0346">Stress response</keyword>
<dbReference type="SUPFAM" id="SSF48452">
    <property type="entry name" value="TPR-like"/>
    <property type="match status" value="1"/>
</dbReference>
<accession>A0A2P4Y9W8</accession>